<sequence length="302" mass="31070">MTILFRALLIALCFVIHTGSAVRGAEITLAWDPNTEPNVAGYKLYYRSDAPDLPFDGAEADNGQSPSPIDVGNATTASVDLPDDGKIYYFAVTAYDTSGYESSYSNIVASDWVPGLLSPIGGELASTTRVTFSWTTPPAGYNVTCTLVYGTDPALPVAGSAVASPALPTFPGLPAAPLSALAGVMAFGIAGLNLARTRRVRQWLALAMLVAGFGFAAAGCGGGGGGGGGGELPPITDGGDPLPDPGQDPVDGLGDTVVVSGLTSDYHDAFDLAPGKTYYWKIIAEDDQGTVFTSVTENFVTE</sequence>
<gene>
    <name evidence="4" type="ORF">DESUT3_23280</name>
</gene>
<evidence type="ECO:0000256" key="1">
    <source>
        <dbReference type="SAM" id="MobiDB-lite"/>
    </source>
</evidence>
<dbReference type="SUPFAM" id="SSF49265">
    <property type="entry name" value="Fibronectin type III"/>
    <property type="match status" value="1"/>
</dbReference>
<protein>
    <recommendedName>
        <fullName evidence="6">Fibronectin type-III domain-containing protein</fullName>
    </recommendedName>
</protein>
<keyword evidence="2" id="KW-0812">Transmembrane</keyword>
<evidence type="ECO:0000313" key="5">
    <source>
        <dbReference type="Proteomes" id="UP001319827"/>
    </source>
</evidence>
<evidence type="ECO:0000313" key="4">
    <source>
        <dbReference type="EMBL" id="BCR05259.1"/>
    </source>
</evidence>
<feature type="region of interest" description="Disordered" evidence="1">
    <location>
        <begin position="227"/>
        <end position="249"/>
    </location>
</feature>
<evidence type="ECO:0000256" key="3">
    <source>
        <dbReference type="SAM" id="SignalP"/>
    </source>
</evidence>
<accession>A0ABN6E0C0</accession>
<proteinExistence type="predicted"/>
<evidence type="ECO:0000256" key="2">
    <source>
        <dbReference type="SAM" id="Phobius"/>
    </source>
</evidence>
<keyword evidence="2" id="KW-0472">Membrane</keyword>
<organism evidence="4 5">
    <name type="scientific">Desulfuromonas versatilis</name>
    <dbReference type="NCBI Taxonomy" id="2802975"/>
    <lineage>
        <taxon>Bacteria</taxon>
        <taxon>Pseudomonadati</taxon>
        <taxon>Thermodesulfobacteriota</taxon>
        <taxon>Desulfuromonadia</taxon>
        <taxon>Desulfuromonadales</taxon>
        <taxon>Desulfuromonadaceae</taxon>
        <taxon>Desulfuromonas</taxon>
    </lineage>
</organism>
<feature type="compositionally biased region" description="Low complexity" evidence="1">
    <location>
        <begin position="232"/>
        <end position="249"/>
    </location>
</feature>
<dbReference type="RefSeq" id="WP_221248684.1">
    <property type="nucleotide sequence ID" value="NZ_AP024355.1"/>
</dbReference>
<keyword evidence="5" id="KW-1185">Reference proteome</keyword>
<evidence type="ECO:0008006" key="6">
    <source>
        <dbReference type="Google" id="ProtNLM"/>
    </source>
</evidence>
<reference evidence="4 5" key="2">
    <citation type="journal article" date="2021" name="Int. J. Syst. Evol. Microbiol.">
        <title>Isolation and Polyphasic Characterization of Desulfuromonas versatilis sp. Nov., an Electrogenic Bacteria Capable of Versatile Metabolism Isolated from a Graphene Oxide-Reducing Enrichment Culture.</title>
        <authorList>
            <person name="Xie L."/>
            <person name="Yoshida N."/>
            <person name="Ishii S."/>
            <person name="Meng L."/>
        </authorList>
    </citation>
    <scope>NUCLEOTIDE SEQUENCE [LARGE SCALE GENOMIC DNA]</scope>
    <source>
        <strain evidence="4 5">NIT-T3</strain>
    </source>
</reference>
<feature type="chain" id="PRO_5047199662" description="Fibronectin type-III domain-containing protein" evidence="3">
    <location>
        <begin position="22"/>
        <end position="302"/>
    </location>
</feature>
<dbReference type="Gene3D" id="2.60.40.10">
    <property type="entry name" value="Immunoglobulins"/>
    <property type="match status" value="1"/>
</dbReference>
<dbReference type="Proteomes" id="UP001319827">
    <property type="component" value="Chromosome"/>
</dbReference>
<dbReference type="EMBL" id="AP024355">
    <property type="protein sequence ID" value="BCR05259.1"/>
    <property type="molecule type" value="Genomic_DNA"/>
</dbReference>
<keyword evidence="3" id="KW-0732">Signal</keyword>
<reference evidence="4 5" key="1">
    <citation type="journal article" date="2016" name="C (Basel)">
        <title>Selective Growth of and Electricity Production by Marine Exoelectrogenic Bacteria in Self-Aggregated Hydrogel of Microbially Reduced Graphene Oxide.</title>
        <authorList>
            <person name="Yoshida N."/>
            <person name="Goto Y."/>
            <person name="Miyata Y."/>
        </authorList>
    </citation>
    <scope>NUCLEOTIDE SEQUENCE [LARGE SCALE GENOMIC DNA]</scope>
    <source>
        <strain evidence="4 5">NIT-T3</strain>
    </source>
</reference>
<feature type="signal peptide" evidence="3">
    <location>
        <begin position="1"/>
        <end position="21"/>
    </location>
</feature>
<dbReference type="InterPro" id="IPR036116">
    <property type="entry name" value="FN3_sf"/>
</dbReference>
<keyword evidence="2" id="KW-1133">Transmembrane helix</keyword>
<dbReference type="InterPro" id="IPR013783">
    <property type="entry name" value="Ig-like_fold"/>
</dbReference>
<name>A0ABN6E0C0_9BACT</name>
<feature type="transmembrane region" description="Helical" evidence="2">
    <location>
        <begin position="203"/>
        <end position="224"/>
    </location>
</feature>
<feature type="transmembrane region" description="Helical" evidence="2">
    <location>
        <begin position="175"/>
        <end position="196"/>
    </location>
</feature>